<dbReference type="PANTHER" id="PTHR21716:SF53">
    <property type="entry name" value="PERMEASE PERM-RELATED"/>
    <property type="match status" value="1"/>
</dbReference>
<evidence type="ECO:0000256" key="4">
    <source>
        <dbReference type="ARBA" id="ARBA00022475"/>
    </source>
</evidence>
<evidence type="ECO:0000256" key="6">
    <source>
        <dbReference type="ARBA" id="ARBA00022989"/>
    </source>
</evidence>
<dbReference type="Proteomes" id="UP000625735">
    <property type="component" value="Unassembled WGS sequence"/>
</dbReference>
<protein>
    <submittedName>
        <fullName evidence="9">AI-2E family transporter</fullName>
    </submittedName>
</protein>
<dbReference type="EMBL" id="BMFG01000014">
    <property type="protein sequence ID" value="GGD35595.1"/>
    <property type="molecule type" value="Genomic_DNA"/>
</dbReference>
<gene>
    <name evidence="9" type="ORF">GCM10011343_26870</name>
</gene>
<comment type="subcellular location">
    <subcellularLocation>
        <location evidence="1">Cell membrane</location>
        <topology evidence="1">Multi-pass membrane protein</topology>
    </subcellularLocation>
</comment>
<keyword evidence="6 8" id="KW-1133">Transmembrane helix</keyword>
<keyword evidence="7 8" id="KW-0472">Membrane</keyword>
<evidence type="ECO:0000256" key="7">
    <source>
        <dbReference type="ARBA" id="ARBA00023136"/>
    </source>
</evidence>
<feature type="transmembrane region" description="Helical" evidence="8">
    <location>
        <begin position="140"/>
        <end position="167"/>
    </location>
</feature>
<feature type="transmembrane region" description="Helical" evidence="8">
    <location>
        <begin position="299"/>
        <end position="322"/>
    </location>
</feature>
<dbReference type="InterPro" id="IPR002549">
    <property type="entry name" value="AI-2E-like"/>
</dbReference>
<feature type="transmembrane region" description="Helical" evidence="8">
    <location>
        <begin position="34"/>
        <end position="52"/>
    </location>
</feature>
<feature type="transmembrane region" description="Helical" evidence="8">
    <location>
        <begin position="12"/>
        <end position="28"/>
    </location>
</feature>
<evidence type="ECO:0000313" key="10">
    <source>
        <dbReference type="Proteomes" id="UP000625735"/>
    </source>
</evidence>
<evidence type="ECO:0000256" key="8">
    <source>
        <dbReference type="SAM" id="Phobius"/>
    </source>
</evidence>
<dbReference type="RefSeq" id="WP_188363118.1">
    <property type="nucleotide sequence ID" value="NZ_BMFG01000014.1"/>
</dbReference>
<keyword evidence="5 8" id="KW-0812">Transmembrane</keyword>
<evidence type="ECO:0000256" key="5">
    <source>
        <dbReference type="ARBA" id="ARBA00022692"/>
    </source>
</evidence>
<feature type="transmembrane region" description="Helical" evidence="8">
    <location>
        <begin position="230"/>
        <end position="253"/>
    </location>
</feature>
<reference evidence="9" key="2">
    <citation type="submission" date="2020-09" db="EMBL/GenBank/DDBJ databases">
        <authorList>
            <person name="Sun Q."/>
            <person name="Zhou Y."/>
        </authorList>
    </citation>
    <scope>NUCLEOTIDE SEQUENCE</scope>
    <source>
        <strain evidence="9">CGMCC 1.12506</strain>
    </source>
</reference>
<evidence type="ECO:0000313" key="9">
    <source>
        <dbReference type="EMBL" id="GGD35595.1"/>
    </source>
</evidence>
<reference evidence="9" key="1">
    <citation type="journal article" date="2014" name="Int. J. Syst. Evol. Microbiol.">
        <title>Complete genome sequence of Corynebacterium casei LMG S-19264T (=DSM 44701T), isolated from a smear-ripened cheese.</title>
        <authorList>
            <consortium name="US DOE Joint Genome Institute (JGI-PGF)"/>
            <person name="Walter F."/>
            <person name="Albersmeier A."/>
            <person name="Kalinowski J."/>
            <person name="Ruckert C."/>
        </authorList>
    </citation>
    <scope>NUCLEOTIDE SEQUENCE</scope>
    <source>
        <strain evidence="9">CGMCC 1.12506</strain>
    </source>
</reference>
<keyword evidence="4" id="KW-1003">Cell membrane</keyword>
<dbReference type="PANTHER" id="PTHR21716">
    <property type="entry name" value="TRANSMEMBRANE PROTEIN"/>
    <property type="match status" value="1"/>
</dbReference>
<dbReference type="AlphaFoldDB" id="A0A916Y8V8"/>
<name>A0A916Y8V8_9FLAO</name>
<comment type="similarity">
    <text evidence="2">Belongs to the autoinducer-2 exporter (AI-2E) (TC 2.A.86) family.</text>
</comment>
<organism evidence="9 10">
    <name type="scientific">Flavobacterium orientale</name>
    <dbReference type="NCBI Taxonomy" id="1756020"/>
    <lineage>
        <taxon>Bacteria</taxon>
        <taxon>Pseudomonadati</taxon>
        <taxon>Bacteroidota</taxon>
        <taxon>Flavobacteriia</taxon>
        <taxon>Flavobacteriales</taxon>
        <taxon>Flavobacteriaceae</taxon>
        <taxon>Flavobacterium</taxon>
    </lineage>
</organism>
<feature type="transmembrane region" description="Helical" evidence="8">
    <location>
        <begin position="64"/>
        <end position="86"/>
    </location>
</feature>
<feature type="transmembrane region" description="Helical" evidence="8">
    <location>
        <begin position="265"/>
        <end position="287"/>
    </location>
</feature>
<evidence type="ECO:0000256" key="1">
    <source>
        <dbReference type="ARBA" id="ARBA00004651"/>
    </source>
</evidence>
<sequence length="379" mass="42577">MITSAKKENSNALNLIYIISLVFVLYVLKPVVVPIIIAIILSVSVFPFVNLLEKKFHFNRVVSAIFAVFLLSFLVFLLITFIGFQLSDILEKGELYATKLSEVYNKLAGNFEKYLGISKNELSLKKINLGDTLKDNFSSVIGFLSLSGSFFTDVVLIPLYIFFFLIYRKFFKSFIYRAFSKDGNTLKAKEVLFKLYEVQQNYLLGLFTVMGIVGILNSIGLLLLGIDNAIFFGFLAALLLLIPYIGIIIGSLLPALVALATKDSLLYPLGVIAIFGFIQFIEGNFITPKITGSKVSINAFVAILSIILFSMLWGTAGMIIALPVIASLKVIFDANPALKHYGFLIGEPLDEHLRSDARIRLKIWKEIRKEKQRKRYIKF</sequence>
<comment type="caution">
    <text evidence="9">The sequence shown here is derived from an EMBL/GenBank/DDBJ whole genome shotgun (WGS) entry which is preliminary data.</text>
</comment>
<dbReference type="Pfam" id="PF01594">
    <property type="entry name" value="AI-2E_transport"/>
    <property type="match status" value="1"/>
</dbReference>
<evidence type="ECO:0000256" key="2">
    <source>
        <dbReference type="ARBA" id="ARBA00009773"/>
    </source>
</evidence>
<evidence type="ECO:0000256" key="3">
    <source>
        <dbReference type="ARBA" id="ARBA00022448"/>
    </source>
</evidence>
<accession>A0A916Y8V8</accession>
<proteinExistence type="inferred from homology"/>
<dbReference type="GO" id="GO:0055085">
    <property type="term" value="P:transmembrane transport"/>
    <property type="evidence" value="ECO:0007669"/>
    <property type="project" value="TreeGrafter"/>
</dbReference>
<dbReference type="GO" id="GO:0005886">
    <property type="term" value="C:plasma membrane"/>
    <property type="evidence" value="ECO:0007669"/>
    <property type="project" value="UniProtKB-SubCell"/>
</dbReference>
<keyword evidence="10" id="KW-1185">Reference proteome</keyword>
<keyword evidence="3" id="KW-0813">Transport</keyword>
<feature type="transmembrane region" description="Helical" evidence="8">
    <location>
        <begin position="202"/>
        <end position="224"/>
    </location>
</feature>